<dbReference type="InterPro" id="IPR029056">
    <property type="entry name" value="Ribokinase-like"/>
</dbReference>
<sequence>MRYHRFFLLFFIIFNSSSFHAISFPWEEPKSLAILGSPFLDVILDTSKEFIESCGLKVGESQPIASHEIKRIFLLYKESSSINCIFTRKEPLSLTEEQLANLGISSLRNGQQYGYLEYTEYGPAFNELDQIRLRLRCPGQRETICYSIKGVQESMQRSMELLLGNTGYLLVDGELFLCDCAIENFLNKAKKMGNKILLDLINSAVALQFRERIWSCLSYIDVLFLSENSIQELTGLPYVLQGKQFLSRIVPSIFIQSPSQVHVAQHGEEIVYNTPNNSQEIVLNFLFSYINTHADIGVNSSICLIES</sequence>
<reference evidence="1 2" key="1">
    <citation type="journal article" date="2014" name="Syst. Appl. Microbiol.">
        <title>Evidence for the existence of two new members of the family Chlamydiaceae and proposal of Chlamydia avium sp. nov. and Chlamydia gallinacea sp. nov.</title>
        <authorList>
            <person name="Sachse K."/>
            <person name="Laroucau K."/>
            <person name="Riege K."/>
            <person name="Wehner S."/>
            <person name="Dilcher M."/>
            <person name="Creasy H.H."/>
            <person name="Weidmann M."/>
            <person name="Myers G."/>
            <person name="Vorimore F."/>
            <person name="Vicari N."/>
            <person name="Magnino S."/>
            <person name="Liebler-Tenorio E."/>
            <person name="Ruettger A."/>
            <person name="Bavoil P.M."/>
            <person name="Hufert F.T."/>
            <person name="Rossello-Mora R."/>
            <person name="Marz M."/>
        </authorList>
    </citation>
    <scope>NUCLEOTIDE SEQUENCE [LARGE SCALE GENOMIC DNA]</scope>
    <source>
        <strain evidence="1 2">08-1274/3</strain>
    </source>
</reference>
<dbReference type="OrthoDB" id="17394at2"/>
<accession>A0A173DZB5</accession>
<dbReference type="Gene3D" id="3.40.1190.20">
    <property type="match status" value="1"/>
</dbReference>
<dbReference type="AlphaFoldDB" id="A0A173DZB5"/>
<organism evidence="1 2">
    <name type="scientific">Chlamydia gallinacea 08-1274/3</name>
    <dbReference type="NCBI Taxonomy" id="1143323"/>
    <lineage>
        <taxon>Bacteria</taxon>
        <taxon>Pseudomonadati</taxon>
        <taxon>Chlamydiota</taxon>
        <taxon>Chlamydiia</taxon>
        <taxon>Chlamydiales</taxon>
        <taxon>Chlamydiaceae</taxon>
        <taxon>Chlamydia/Chlamydophila group</taxon>
        <taxon>Chlamydia</taxon>
    </lineage>
</organism>
<dbReference type="KEGG" id="cgz:M787_002875"/>
<protein>
    <submittedName>
        <fullName evidence="1">Uncharacterized protein</fullName>
    </submittedName>
</protein>
<proteinExistence type="predicted"/>
<dbReference type="GeneID" id="81478248"/>
<dbReference type="GO" id="GO:0003824">
    <property type="term" value="F:catalytic activity"/>
    <property type="evidence" value="ECO:0007669"/>
    <property type="project" value="UniProtKB-ARBA"/>
</dbReference>
<dbReference type="SUPFAM" id="SSF53613">
    <property type="entry name" value="Ribokinase-like"/>
    <property type="match status" value="1"/>
</dbReference>
<dbReference type="STRING" id="1143323.M787_002875"/>
<evidence type="ECO:0000313" key="2">
    <source>
        <dbReference type="Proteomes" id="UP000019147"/>
    </source>
</evidence>
<evidence type="ECO:0000313" key="1">
    <source>
        <dbReference type="EMBL" id="ANG66255.1"/>
    </source>
</evidence>
<dbReference type="RefSeq" id="WP_021828959.1">
    <property type="nucleotide sequence ID" value="NZ_CP015840.1"/>
</dbReference>
<dbReference type="EMBL" id="CP015840">
    <property type="protein sequence ID" value="ANG66255.1"/>
    <property type="molecule type" value="Genomic_DNA"/>
</dbReference>
<name>A0A173DZB5_9CHLA</name>
<gene>
    <name evidence="1" type="ORF">M787_002875</name>
</gene>
<dbReference type="Proteomes" id="UP000019147">
    <property type="component" value="Chromosome"/>
</dbReference>